<accession>A0ACB0Z5C8</accession>
<comment type="caution">
    <text evidence="1">The sequence shown here is derived from an EMBL/GenBank/DDBJ whole genome shotgun (WGS) entry which is preliminary data.</text>
</comment>
<name>A0ACB0Z5C8_MELEN</name>
<proteinExistence type="predicted"/>
<reference evidence="1" key="1">
    <citation type="submission" date="2023-11" db="EMBL/GenBank/DDBJ databases">
        <authorList>
            <person name="Poullet M."/>
        </authorList>
    </citation>
    <scope>NUCLEOTIDE SEQUENCE</scope>
    <source>
        <strain evidence="1">E1834</strain>
    </source>
</reference>
<evidence type="ECO:0000313" key="1">
    <source>
        <dbReference type="EMBL" id="CAK5074177.1"/>
    </source>
</evidence>
<protein>
    <submittedName>
        <fullName evidence="1">Uncharacterized protein</fullName>
    </submittedName>
</protein>
<keyword evidence="2" id="KW-1185">Reference proteome</keyword>
<evidence type="ECO:0000313" key="2">
    <source>
        <dbReference type="Proteomes" id="UP001497535"/>
    </source>
</evidence>
<dbReference type="EMBL" id="CAVMJV010000025">
    <property type="protein sequence ID" value="CAK5074177.1"/>
    <property type="molecule type" value="Genomic_DNA"/>
</dbReference>
<organism evidence="1 2">
    <name type="scientific">Meloidogyne enterolobii</name>
    <name type="common">Root-knot nematode worm</name>
    <name type="synonym">Meloidogyne mayaguensis</name>
    <dbReference type="NCBI Taxonomy" id="390850"/>
    <lineage>
        <taxon>Eukaryota</taxon>
        <taxon>Metazoa</taxon>
        <taxon>Ecdysozoa</taxon>
        <taxon>Nematoda</taxon>
        <taxon>Chromadorea</taxon>
        <taxon>Rhabditida</taxon>
        <taxon>Tylenchina</taxon>
        <taxon>Tylenchomorpha</taxon>
        <taxon>Tylenchoidea</taxon>
        <taxon>Meloidogynidae</taxon>
        <taxon>Meloidogyninae</taxon>
        <taxon>Meloidogyne</taxon>
    </lineage>
</organism>
<sequence length="52" mass="5664">MGLITKTVISQFLASLTVELTEEVNDAQITHIFISSPIAGVLIIIFFLSPQC</sequence>
<dbReference type="Proteomes" id="UP001497535">
    <property type="component" value="Unassembled WGS sequence"/>
</dbReference>
<gene>
    <name evidence="1" type="ORF">MENTE1834_LOCUS20893</name>
</gene>